<comment type="caution">
    <text evidence="3">The sequence shown here is derived from an EMBL/GenBank/DDBJ whole genome shotgun (WGS) entry which is preliminary data.</text>
</comment>
<name>A0ABD3GJE1_9MARC</name>
<proteinExistence type="predicted"/>
<dbReference type="AlphaFoldDB" id="A0ABD3GJE1"/>
<protein>
    <recommendedName>
        <fullName evidence="2">PGG domain-containing protein</fullName>
    </recommendedName>
</protein>
<evidence type="ECO:0000313" key="4">
    <source>
        <dbReference type="Proteomes" id="UP001633002"/>
    </source>
</evidence>
<sequence>MDGRLASEDGLLDPLQKKYEIRVEAEKKTQQTLQRMQKDFVGSINAYALVLVLLATVTYAGFLQPPGGLDNDNHLLQRQAITVFIVFNSLSFFVSVADLLLCVISSLSPLATISTNADKDESALPETGERVGHLNLQLEQVTTQNLSQFVASTLFKLICVNAMFAVSLICCVVAFGAAGFAVVDLHDNRQNFLAVLVTAVLGGLLFLLFLAWLLRDTAQFITRALSEQSLSTSLQTRAGTLQNTNLEQPTVDVFLLHPRMKFFIQLNPLAFNLEKKEGSLKLKQKNTWKLFLSRIDPFGLGSSSRSLCECLNDQFQRSWSGDEEQSRDSSI</sequence>
<dbReference type="PANTHER" id="PTHR24177">
    <property type="entry name" value="CASKIN"/>
    <property type="match status" value="1"/>
</dbReference>
<evidence type="ECO:0000256" key="1">
    <source>
        <dbReference type="SAM" id="Phobius"/>
    </source>
</evidence>
<evidence type="ECO:0000313" key="3">
    <source>
        <dbReference type="EMBL" id="KAL3677829.1"/>
    </source>
</evidence>
<keyword evidence="1" id="KW-1133">Transmembrane helix</keyword>
<feature type="transmembrane region" description="Helical" evidence="1">
    <location>
        <begin position="154"/>
        <end position="180"/>
    </location>
</feature>
<dbReference type="Pfam" id="PF13962">
    <property type="entry name" value="PGG"/>
    <property type="match status" value="1"/>
</dbReference>
<feature type="domain" description="PGG" evidence="2">
    <location>
        <begin position="43"/>
        <end position="107"/>
    </location>
</feature>
<dbReference type="EMBL" id="JBJQOH010000007">
    <property type="protein sequence ID" value="KAL3677829.1"/>
    <property type="molecule type" value="Genomic_DNA"/>
</dbReference>
<feature type="transmembrane region" description="Helical" evidence="1">
    <location>
        <begin position="40"/>
        <end position="60"/>
    </location>
</feature>
<keyword evidence="4" id="KW-1185">Reference proteome</keyword>
<dbReference type="Proteomes" id="UP001633002">
    <property type="component" value="Unassembled WGS sequence"/>
</dbReference>
<feature type="transmembrane region" description="Helical" evidence="1">
    <location>
        <begin position="192"/>
        <end position="214"/>
    </location>
</feature>
<evidence type="ECO:0000259" key="2">
    <source>
        <dbReference type="Pfam" id="PF13962"/>
    </source>
</evidence>
<dbReference type="InterPro" id="IPR026961">
    <property type="entry name" value="PGG_dom"/>
</dbReference>
<accession>A0ABD3GJE1</accession>
<gene>
    <name evidence="3" type="ORF">R1sor_020785</name>
</gene>
<reference evidence="3 4" key="1">
    <citation type="submission" date="2024-09" db="EMBL/GenBank/DDBJ databases">
        <title>Chromosome-scale assembly of Riccia sorocarpa.</title>
        <authorList>
            <person name="Paukszto L."/>
        </authorList>
    </citation>
    <scope>NUCLEOTIDE SEQUENCE [LARGE SCALE GENOMIC DNA]</scope>
    <source>
        <strain evidence="3">LP-2024</strain>
        <tissue evidence="3">Aerial parts of the thallus</tissue>
    </source>
</reference>
<feature type="transmembrane region" description="Helical" evidence="1">
    <location>
        <begin position="80"/>
        <end position="104"/>
    </location>
</feature>
<keyword evidence="1" id="KW-0472">Membrane</keyword>
<organism evidence="3 4">
    <name type="scientific">Riccia sorocarpa</name>
    <dbReference type="NCBI Taxonomy" id="122646"/>
    <lineage>
        <taxon>Eukaryota</taxon>
        <taxon>Viridiplantae</taxon>
        <taxon>Streptophyta</taxon>
        <taxon>Embryophyta</taxon>
        <taxon>Marchantiophyta</taxon>
        <taxon>Marchantiopsida</taxon>
        <taxon>Marchantiidae</taxon>
        <taxon>Marchantiales</taxon>
        <taxon>Ricciaceae</taxon>
        <taxon>Riccia</taxon>
    </lineage>
</organism>
<keyword evidence="1" id="KW-0812">Transmembrane</keyword>
<dbReference type="PANTHER" id="PTHR24177:SF468">
    <property type="entry name" value="PGG DOMAIN-CONTAINING PROTEIN"/>
    <property type="match status" value="1"/>
</dbReference>